<dbReference type="AlphaFoldDB" id="A0A2H3J9G6"/>
<feature type="compositionally biased region" description="Basic and acidic residues" evidence="1">
    <location>
        <begin position="80"/>
        <end position="94"/>
    </location>
</feature>
<evidence type="ECO:0000313" key="2">
    <source>
        <dbReference type="EMBL" id="PCH38902.1"/>
    </source>
</evidence>
<sequence length="212" mass="22540">MASRESQEALTSAWASPTGIYSFMQAQEMPGSSRTSSARITLFETASGNPPGDAAPLESSCDISARPDSAVRIQLTEPNAGDKRPAPADKDRTGPRKRIIRIQSAAVASSSVDIPFASIMPRAESTSQVANSVAGRLGRTGGETVTQRNEIEGNSARVKDETDAAQDMAGDGMVLNITPNARDTSAEWKATHPEGRIDEFDKAFRASSKEQL</sequence>
<accession>A0A2H3J9G6</accession>
<feature type="compositionally biased region" description="Polar residues" evidence="1">
    <location>
        <begin position="30"/>
        <end position="48"/>
    </location>
</feature>
<name>A0A2H3J9G6_WOLCO</name>
<dbReference type="EMBL" id="KB467943">
    <property type="protein sequence ID" value="PCH38902.1"/>
    <property type="molecule type" value="Genomic_DNA"/>
</dbReference>
<organism evidence="2 3">
    <name type="scientific">Wolfiporia cocos (strain MD-104)</name>
    <name type="common">Brown rot fungus</name>
    <dbReference type="NCBI Taxonomy" id="742152"/>
    <lineage>
        <taxon>Eukaryota</taxon>
        <taxon>Fungi</taxon>
        <taxon>Dikarya</taxon>
        <taxon>Basidiomycota</taxon>
        <taxon>Agaricomycotina</taxon>
        <taxon>Agaricomycetes</taxon>
        <taxon>Polyporales</taxon>
        <taxon>Phaeolaceae</taxon>
        <taxon>Wolfiporia</taxon>
    </lineage>
</organism>
<feature type="region of interest" description="Disordered" evidence="1">
    <location>
        <begin position="26"/>
        <end position="97"/>
    </location>
</feature>
<proteinExistence type="predicted"/>
<protein>
    <submittedName>
        <fullName evidence="2">Uncharacterized protein</fullName>
    </submittedName>
</protein>
<evidence type="ECO:0000256" key="1">
    <source>
        <dbReference type="SAM" id="MobiDB-lite"/>
    </source>
</evidence>
<evidence type="ECO:0000313" key="3">
    <source>
        <dbReference type="Proteomes" id="UP000218811"/>
    </source>
</evidence>
<keyword evidence="3" id="KW-1185">Reference proteome</keyword>
<gene>
    <name evidence="2" type="ORF">WOLCODRAFT_29249</name>
</gene>
<dbReference type="Proteomes" id="UP000218811">
    <property type="component" value="Unassembled WGS sequence"/>
</dbReference>
<reference evidence="2 3" key="1">
    <citation type="journal article" date="2012" name="Science">
        <title>The Paleozoic origin of enzymatic lignin decomposition reconstructed from 31 fungal genomes.</title>
        <authorList>
            <person name="Floudas D."/>
            <person name="Binder M."/>
            <person name="Riley R."/>
            <person name="Barry K."/>
            <person name="Blanchette R.A."/>
            <person name="Henrissat B."/>
            <person name="Martinez A.T."/>
            <person name="Otillar R."/>
            <person name="Spatafora J.W."/>
            <person name="Yadav J.S."/>
            <person name="Aerts A."/>
            <person name="Benoit I."/>
            <person name="Boyd A."/>
            <person name="Carlson A."/>
            <person name="Copeland A."/>
            <person name="Coutinho P.M."/>
            <person name="de Vries R.P."/>
            <person name="Ferreira P."/>
            <person name="Findley K."/>
            <person name="Foster B."/>
            <person name="Gaskell J."/>
            <person name="Glotzer D."/>
            <person name="Gorecki P."/>
            <person name="Heitman J."/>
            <person name="Hesse C."/>
            <person name="Hori C."/>
            <person name="Igarashi K."/>
            <person name="Jurgens J.A."/>
            <person name="Kallen N."/>
            <person name="Kersten P."/>
            <person name="Kohler A."/>
            <person name="Kuees U."/>
            <person name="Kumar T.K.A."/>
            <person name="Kuo A."/>
            <person name="LaButti K."/>
            <person name="Larrondo L.F."/>
            <person name="Lindquist E."/>
            <person name="Ling A."/>
            <person name="Lombard V."/>
            <person name="Lucas S."/>
            <person name="Lundell T."/>
            <person name="Martin R."/>
            <person name="McLaughlin D.J."/>
            <person name="Morgenstern I."/>
            <person name="Morin E."/>
            <person name="Murat C."/>
            <person name="Nagy L.G."/>
            <person name="Nolan M."/>
            <person name="Ohm R.A."/>
            <person name="Patyshakuliyeva A."/>
            <person name="Rokas A."/>
            <person name="Ruiz-Duenas F.J."/>
            <person name="Sabat G."/>
            <person name="Salamov A."/>
            <person name="Samejima M."/>
            <person name="Schmutz J."/>
            <person name="Slot J.C."/>
            <person name="St John F."/>
            <person name="Stenlid J."/>
            <person name="Sun H."/>
            <person name="Sun S."/>
            <person name="Syed K."/>
            <person name="Tsang A."/>
            <person name="Wiebenga A."/>
            <person name="Young D."/>
            <person name="Pisabarro A."/>
            <person name="Eastwood D.C."/>
            <person name="Martin F."/>
            <person name="Cullen D."/>
            <person name="Grigoriev I.V."/>
            <person name="Hibbett D.S."/>
        </authorList>
    </citation>
    <scope>NUCLEOTIDE SEQUENCE [LARGE SCALE GENOMIC DNA]</scope>
    <source>
        <strain evidence="2 3">MD-104</strain>
    </source>
</reference>